<keyword evidence="2" id="KW-1185">Reference proteome</keyword>
<reference evidence="1" key="1">
    <citation type="submission" date="2023-07" db="EMBL/GenBank/DDBJ databases">
        <authorList>
            <consortium name="AG Swart"/>
            <person name="Singh M."/>
            <person name="Singh A."/>
            <person name="Seah K."/>
            <person name="Emmerich C."/>
        </authorList>
    </citation>
    <scope>NUCLEOTIDE SEQUENCE</scope>
    <source>
        <strain evidence="1">DP1</strain>
    </source>
</reference>
<accession>A0AAD1XZI9</accession>
<dbReference type="AlphaFoldDB" id="A0AAD1XZI9"/>
<dbReference type="EMBL" id="CAMPGE010024629">
    <property type="protein sequence ID" value="CAI2382451.1"/>
    <property type="molecule type" value="Genomic_DNA"/>
</dbReference>
<evidence type="ECO:0000313" key="1">
    <source>
        <dbReference type="EMBL" id="CAI2382451.1"/>
    </source>
</evidence>
<dbReference type="Proteomes" id="UP001295684">
    <property type="component" value="Unassembled WGS sequence"/>
</dbReference>
<evidence type="ECO:0000313" key="2">
    <source>
        <dbReference type="Proteomes" id="UP001295684"/>
    </source>
</evidence>
<gene>
    <name evidence="1" type="ORF">ECRASSUSDP1_LOCUS23924</name>
</gene>
<protein>
    <submittedName>
        <fullName evidence="1">Uncharacterized protein</fullName>
    </submittedName>
</protein>
<comment type="caution">
    <text evidence="1">The sequence shown here is derived from an EMBL/GenBank/DDBJ whole genome shotgun (WGS) entry which is preliminary data.</text>
</comment>
<proteinExistence type="predicted"/>
<name>A0AAD1XZI9_EUPCR</name>
<sequence length="174" mass="20720">MNKNEFYKELKEKRAEQLFWKNFNEELENVLASKKAGTFETSNYREGKYPEIPPYQRPKDFVIENDDKYNTKLWGSFLKDSAFYYDNPHAQDKVDIKSKIQLRYDSLFSSSWTAPLNSRKDLLLWACEQKNQYMAENENDAPNEVCEFNQLVEKYGPNYEPLKEKVGYMKGLFD</sequence>
<organism evidence="1 2">
    <name type="scientific">Euplotes crassus</name>
    <dbReference type="NCBI Taxonomy" id="5936"/>
    <lineage>
        <taxon>Eukaryota</taxon>
        <taxon>Sar</taxon>
        <taxon>Alveolata</taxon>
        <taxon>Ciliophora</taxon>
        <taxon>Intramacronucleata</taxon>
        <taxon>Spirotrichea</taxon>
        <taxon>Hypotrichia</taxon>
        <taxon>Euplotida</taxon>
        <taxon>Euplotidae</taxon>
        <taxon>Moneuplotes</taxon>
    </lineage>
</organism>